<dbReference type="InterPro" id="IPR054363">
    <property type="entry name" value="GH95_cat"/>
</dbReference>
<evidence type="ECO:0000313" key="3">
    <source>
        <dbReference type="EMBL" id="MDM8325416.1"/>
    </source>
</evidence>
<evidence type="ECO:0000259" key="1">
    <source>
        <dbReference type="Pfam" id="PF21307"/>
    </source>
</evidence>
<dbReference type="PANTHER" id="PTHR31084">
    <property type="entry name" value="ALPHA-L-FUCOSIDASE 2"/>
    <property type="match status" value="1"/>
</dbReference>
<dbReference type="Pfam" id="PF22124">
    <property type="entry name" value="Glyco_hydro_95_cat"/>
    <property type="match status" value="1"/>
</dbReference>
<feature type="domain" description="Glycosyl hydrolase family 95 catalytic" evidence="2">
    <location>
        <begin position="375"/>
        <end position="610"/>
    </location>
</feature>
<reference evidence="3 4" key="1">
    <citation type="submission" date="2023-06" db="EMBL/GenBank/DDBJ databases">
        <authorList>
            <person name="Zeman M."/>
            <person name="Kubasova T."/>
            <person name="Jahodarova E."/>
            <person name="Nykrynova M."/>
            <person name="Rychlik I."/>
        </authorList>
    </citation>
    <scope>NUCLEOTIDE SEQUENCE [LARGE SCALE GENOMIC DNA]</scope>
    <source>
        <strain evidence="3 4">109_WCHN</strain>
    </source>
</reference>
<evidence type="ECO:0008006" key="5">
    <source>
        <dbReference type="Google" id="ProtNLM"/>
    </source>
</evidence>
<comment type="caution">
    <text evidence="3">The sequence shown here is derived from an EMBL/GenBank/DDBJ whole genome shotgun (WGS) entry which is preliminary data.</text>
</comment>
<dbReference type="EMBL" id="JAUDEN010000014">
    <property type="protein sequence ID" value="MDM8325416.1"/>
    <property type="molecule type" value="Genomic_DNA"/>
</dbReference>
<evidence type="ECO:0000313" key="4">
    <source>
        <dbReference type="Proteomes" id="UP001169458"/>
    </source>
</evidence>
<sequence length="748" mass="84496">MKHLLILFALLFAANHVCPEETRSLKDYMSTQSMKWEQLPMQWNEGAFLGNGRIGMMVYADSTDNSLTLWLSRPDVTDHRKAPGRKTSMGVMGASVLTDFCRMDIGKMKLFPEARILSGTMELDIYNAELTGLLHTDKGDISFRAFTPYAHELNVVEVKTSVPYSWKQFPGSPRSPRIIVFPDQKEKLNYTDNPTPQCVARKHEGWSVHPLLAGGDYATYWKETAGKDGTTLYVATMNEVPEPGISLSKAKTEVSRAIAQGTASLREEMHGWWNAYYETGMICIPDKKMENFYHLQLYKLATCSHPDGPVMDTFGTFYKTSQWPGIWWNLNVQLTYMATHATNRLEQGANYQKLADEALIDIMRTRGPAKVGDFAWALHTYYSYMRYSGSSWEEIRSKFIPKAEAILAMYMPHLQERNGVYHLLDMESPEYEGFKTYNNSNYNLAALRWLLLTMTGLSERTGVKPEQYAGWKEILAKLHPAPADENGLMIASDKPLAKSHRHYSHLLSFYPLRLQDTTRPEVNALLEKSIDHWLNIENGKALAGYSYTGAASLYAYQGNGEKAYAQLRHFLNERIGLALLLPNTMYVESGGRNPVIETPLSAATAVTEMLLQGWGETLRIFPAIPQDWKDCSFYELRAEGGFVVSASRKNGSTEWIRIHSDAGQPCRISLPEWSSVFQLQQNKVKMTSEGKGYYVFDIPEGGDIILAGTDKADTGKTYGLPDSGAWNYYGVKKGKGLPRLMDWPLPEQ</sequence>
<dbReference type="InterPro" id="IPR012341">
    <property type="entry name" value="6hp_glycosidase-like_sf"/>
</dbReference>
<accession>A0ABT7VGK8</accession>
<dbReference type="Gene3D" id="1.50.10.10">
    <property type="match status" value="2"/>
</dbReference>
<reference evidence="4" key="2">
    <citation type="submission" date="2023-07" db="EMBL/GenBank/DDBJ databases">
        <title>Identification and characterization of horizontal gene transfer across gut microbiota members of farm animals based on homology search.</title>
        <authorList>
            <person name="Schwarzerova J."/>
            <person name="Nykrynova M."/>
            <person name="Jureckova K."/>
            <person name="Cejkova D."/>
            <person name="Rychlik I."/>
        </authorList>
    </citation>
    <scope>NUCLEOTIDE SEQUENCE [LARGE SCALE GENOMIC DNA]</scope>
    <source>
        <strain evidence="4">109_WCHN</strain>
    </source>
</reference>
<dbReference type="RefSeq" id="WP_289560026.1">
    <property type="nucleotide sequence ID" value="NZ_JAUDEN010000014.1"/>
</dbReference>
<feature type="domain" description="Alpha fucosidase A-like C-terminal" evidence="1">
    <location>
        <begin position="616"/>
        <end position="702"/>
    </location>
</feature>
<dbReference type="Proteomes" id="UP001169458">
    <property type="component" value="Unassembled WGS sequence"/>
</dbReference>
<dbReference type="SUPFAM" id="SSF48208">
    <property type="entry name" value="Six-hairpin glycosidases"/>
    <property type="match status" value="1"/>
</dbReference>
<proteinExistence type="predicted"/>
<dbReference type="PANTHER" id="PTHR31084:SF0">
    <property type="entry name" value="ALPHA-L-FUCOSIDASE 2"/>
    <property type="match status" value="1"/>
</dbReference>
<evidence type="ECO:0000259" key="2">
    <source>
        <dbReference type="Pfam" id="PF22124"/>
    </source>
</evidence>
<organism evidence="3 4">
    <name type="scientific">Bacteroides gallinaceum</name>
    <dbReference type="NCBI Taxonomy" id="1462571"/>
    <lineage>
        <taxon>Bacteria</taxon>
        <taxon>Pseudomonadati</taxon>
        <taxon>Bacteroidota</taxon>
        <taxon>Bacteroidia</taxon>
        <taxon>Bacteroidales</taxon>
        <taxon>Bacteroidaceae</taxon>
        <taxon>Bacteroides</taxon>
    </lineage>
</organism>
<name>A0ABT7VGK8_9BACE</name>
<gene>
    <name evidence="3" type="ORF">QUW60_09290</name>
</gene>
<dbReference type="InterPro" id="IPR008928">
    <property type="entry name" value="6-hairpin_glycosidase_sf"/>
</dbReference>
<protein>
    <recommendedName>
        <fullName evidence="5">Glycoside hydrolase</fullName>
    </recommendedName>
</protein>
<dbReference type="Pfam" id="PF21307">
    <property type="entry name" value="Glyco_hydro_95_C"/>
    <property type="match status" value="1"/>
</dbReference>
<dbReference type="InterPro" id="IPR049053">
    <property type="entry name" value="AFCA-like_C"/>
</dbReference>
<keyword evidence="4" id="KW-1185">Reference proteome</keyword>